<dbReference type="GO" id="GO:0008270">
    <property type="term" value="F:zinc ion binding"/>
    <property type="evidence" value="ECO:0007669"/>
    <property type="project" value="UniProtKB-KW"/>
</dbReference>
<dbReference type="InterPro" id="IPR013087">
    <property type="entry name" value="Znf_C2H2_type"/>
</dbReference>
<evidence type="ECO:0000313" key="4">
    <source>
        <dbReference type="EnsemblMetazoa" id="AMAM004907-PA"/>
    </source>
</evidence>
<feature type="compositionally biased region" description="Basic residues" evidence="2">
    <location>
        <begin position="152"/>
        <end position="165"/>
    </location>
</feature>
<evidence type="ECO:0000256" key="2">
    <source>
        <dbReference type="SAM" id="MobiDB-lite"/>
    </source>
</evidence>
<dbReference type="EnsemblMetazoa" id="AMAM004907-RA">
    <property type="protein sequence ID" value="AMAM004907-PA"/>
    <property type="gene ID" value="AMAM004907"/>
</dbReference>
<evidence type="ECO:0000256" key="1">
    <source>
        <dbReference type="PROSITE-ProRule" id="PRU00042"/>
    </source>
</evidence>
<organism evidence="4 5">
    <name type="scientific">Anopheles maculatus</name>
    <dbReference type="NCBI Taxonomy" id="74869"/>
    <lineage>
        <taxon>Eukaryota</taxon>
        <taxon>Metazoa</taxon>
        <taxon>Ecdysozoa</taxon>
        <taxon>Arthropoda</taxon>
        <taxon>Hexapoda</taxon>
        <taxon>Insecta</taxon>
        <taxon>Pterygota</taxon>
        <taxon>Neoptera</taxon>
        <taxon>Endopterygota</taxon>
        <taxon>Diptera</taxon>
        <taxon>Nematocera</taxon>
        <taxon>Culicoidea</taxon>
        <taxon>Culicidae</taxon>
        <taxon>Anophelinae</taxon>
        <taxon>Anopheles</taxon>
        <taxon>Anopheles maculatus group</taxon>
    </lineage>
</organism>
<keyword evidence="1" id="KW-0862">Zinc</keyword>
<dbReference type="AlphaFoldDB" id="A0A182SE26"/>
<keyword evidence="1" id="KW-0863">Zinc-finger</keyword>
<feature type="domain" description="C2H2-type" evidence="3">
    <location>
        <begin position="123"/>
        <end position="152"/>
    </location>
</feature>
<proteinExistence type="predicted"/>
<accession>A0A182SE26</accession>
<name>A0A182SE26_9DIPT</name>
<dbReference type="Proteomes" id="UP000075901">
    <property type="component" value="Unassembled WGS sequence"/>
</dbReference>
<feature type="region of interest" description="Disordered" evidence="2">
    <location>
        <begin position="149"/>
        <end position="209"/>
    </location>
</feature>
<reference evidence="5" key="1">
    <citation type="submission" date="2013-09" db="EMBL/GenBank/DDBJ databases">
        <title>The Genome Sequence of Anopheles maculatus species B.</title>
        <authorList>
            <consortium name="The Broad Institute Genomics Platform"/>
            <person name="Neafsey D.E."/>
            <person name="Besansky N."/>
            <person name="Howell P."/>
            <person name="Walton C."/>
            <person name="Young S.K."/>
            <person name="Zeng Q."/>
            <person name="Gargeya S."/>
            <person name="Fitzgerald M."/>
            <person name="Haas B."/>
            <person name="Abouelleil A."/>
            <person name="Allen A.W."/>
            <person name="Alvarado L."/>
            <person name="Arachchi H.M."/>
            <person name="Berlin A.M."/>
            <person name="Chapman S.B."/>
            <person name="Gainer-Dewar J."/>
            <person name="Goldberg J."/>
            <person name="Griggs A."/>
            <person name="Gujja S."/>
            <person name="Hansen M."/>
            <person name="Howarth C."/>
            <person name="Imamovic A."/>
            <person name="Ireland A."/>
            <person name="Larimer J."/>
            <person name="McCowan C."/>
            <person name="Murphy C."/>
            <person name="Pearson M."/>
            <person name="Poon T.W."/>
            <person name="Priest M."/>
            <person name="Roberts A."/>
            <person name="Saif S."/>
            <person name="Shea T."/>
            <person name="Sisk P."/>
            <person name="Sykes S."/>
            <person name="Wortman J."/>
            <person name="Nusbaum C."/>
            <person name="Birren B."/>
        </authorList>
    </citation>
    <scope>NUCLEOTIDE SEQUENCE [LARGE SCALE GENOMIC DNA]</scope>
    <source>
        <strain evidence="5">maculatus3</strain>
    </source>
</reference>
<protein>
    <recommendedName>
        <fullName evidence="3">C2H2-type domain-containing protein</fullName>
    </recommendedName>
</protein>
<reference evidence="4" key="2">
    <citation type="submission" date="2020-05" db="UniProtKB">
        <authorList>
            <consortium name="EnsemblMetazoa"/>
        </authorList>
    </citation>
    <scope>IDENTIFICATION</scope>
    <source>
        <strain evidence="4">maculatus3</strain>
    </source>
</reference>
<evidence type="ECO:0000313" key="5">
    <source>
        <dbReference type="Proteomes" id="UP000075901"/>
    </source>
</evidence>
<sequence length="209" mass="24240">MTPNAADDPLAFVSVEMFDTSIGTNEQTKQEEEKEQEKAIDLKVEKPVAIEKKVKVVSNGRLADIRDKHMIKLITNRRCCRICRSKGLLDHLDNSHYHTKISLILHTLWRHRGASESAKSSQMQCRECSTFFDQRYKLILHQKLTNHTGLLTKKRSKQQTPRKIKNGLSKSAKGVKARNGEHGHTNGKSKRKQRKRKPRRRCFTMKRKK</sequence>
<keyword evidence="1" id="KW-0479">Metal-binding</keyword>
<dbReference type="PROSITE" id="PS00028">
    <property type="entry name" value="ZINC_FINGER_C2H2_1"/>
    <property type="match status" value="1"/>
</dbReference>
<dbReference type="PROSITE" id="PS50157">
    <property type="entry name" value="ZINC_FINGER_C2H2_2"/>
    <property type="match status" value="1"/>
</dbReference>
<evidence type="ECO:0000259" key="3">
    <source>
        <dbReference type="PROSITE" id="PS50157"/>
    </source>
</evidence>
<dbReference type="VEuPathDB" id="VectorBase:AMAM004907"/>
<keyword evidence="5" id="KW-1185">Reference proteome</keyword>
<feature type="compositionally biased region" description="Basic residues" evidence="2">
    <location>
        <begin position="185"/>
        <end position="209"/>
    </location>
</feature>